<feature type="domain" description="C-type lectin" evidence="2">
    <location>
        <begin position="26"/>
        <end position="115"/>
    </location>
</feature>
<evidence type="ECO:0000259" key="2">
    <source>
        <dbReference type="PROSITE" id="PS50041"/>
    </source>
</evidence>
<dbReference type="PROSITE" id="PS50041">
    <property type="entry name" value="C_TYPE_LECTIN_2"/>
    <property type="match status" value="1"/>
</dbReference>
<name>A0AA88MKA0_CHASR</name>
<evidence type="ECO:0000313" key="3">
    <source>
        <dbReference type="EMBL" id="KAK2840212.1"/>
    </source>
</evidence>
<comment type="caution">
    <text evidence="3">The sequence shown here is derived from an EMBL/GenBank/DDBJ whole genome shotgun (WGS) entry which is preliminary data.</text>
</comment>
<dbReference type="Pfam" id="PF00059">
    <property type="entry name" value="Lectin_C"/>
    <property type="match status" value="1"/>
</dbReference>
<dbReference type="Proteomes" id="UP001187415">
    <property type="component" value="Unassembled WGS sequence"/>
</dbReference>
<gene>
    <name evidence="3" type="ORF">Q5P01_013952</name>
</gene>
<dbReference type="InterPro" id="IPR016186">
    <property type="entry name" value="C-type_lectin-like/link_sf"/>
</dbReference>
<dbReference type="SUPFAM" id="SSF56436">
    <property type="entry name" value="C-type lectin-like"/>
    <property type="match status" value="1"/>
</dbReference>
<keyword evidence="4" id="KW-1185">Reference proteome</keyword>
<comment type="subcellular location">
    <subcellularLocation>
        <location evidence="1">Cell membrane</location>
        <topology evidence="1">Single-pass type II membrane protein</topology>
    </subcellularLocation>
</comment>
<accession>A0AA88MKA0</accession>
<organism evidence="3 4">
    <name type="scientific">Channa striata</name>
    <name type="common">Snakehead murrel</name>
    <name type="synonym">Ophicephalus striatus</name>
    <dbReference type="NCBI Taxonomy" id="64152"/>
    <lineage>
        <taxon>Eukaryota</taxon>
        <taxon>Metazoa</taxon>
        <taxon>Chordata</taxon>
        <taxon>Craniata</taxon>
        <taxon>Vertebrata</taxon>
        <taxon>Euteleostomi</taxon>
        <taxon>Actinopterygii</taxon>
        <taxon>Neopterygii</taxon>
        <taxon>Teleostei</taxon>
        <taxon>Neoteleostei</taxon>
        <taxon>Acanthomorphata</taxon>
        <taxon>Anabantaria</taxon>
        <taxon>Anabantiformes</taxon>
        <taxon>Channoidei</taxon>
        <taxon>Channidae</taxon>
        <taxon>Channa</taxon>
    </lineage>
</organism>
<reference evidence="3" key="1">
    <citation type="submission" date="2023-07" db="EMBL/GenBank/DDBJ databases">
        <title>Chromosome-level Genome Assembly of Striped Snakehead (Channa striata).</title>
        <authorList>
            <person name="Liu H."/>
        </authorList>
    </citation>
    <scope>NUCLEOTIDE SEQUENCE</scope>
    <source>
        <strain evidence="3">Gz</strain>
        <tissue evidence="3">Muscle</tissue>
    </source>
</reference>
<sequence>MWIKHFKILRGSNIFSSLSCFFLLQLYRSCYFFPSGYDSWTKGREDCKGREADLVVINSAKEQKFLSEFTKESTWIGLSDRDEEGTWKWIDGTPLTLNNAKSTLWRPLRGQDESCCLFETNILHF</sequence>
<dbReference type="GO" id="GO:0005886">
    <property type="term" value="C:plasma membrane"/>
    <property type="evidence" value="ECO:0007669"/>
    <property type="project" value="UniProtKB-SubCell"/>
</dbReference>
<dbReference type="InterPro" id="IPR050828">
    <property type="entry name" value="C-type_lectin/matrix_domain"/>
</dbReference>
<dbReference type="InterPro" id="IPR001304">
    <property type="entry name" value="C-type_lectin-like"/>
</dbReference>
<dbReference type="PANTHER" id="PTHR45710">
    <property type="entry name" value="C-TYPE LECTIN DOMAIN-CONTAINING PROTEIN 180"/>
    <property type="match status" value="1"/>
</dbReference>
<protein>
    <recommendedName>
        <fullName evidence="2">C-type lectin domain-containing protein</fullName>
    </recommendedName>
</protein>
<dbReference type="Gene3D" id="3.10.100.10">
    <property type="entry name" value="Mannose-Binding Protein A, subunit A"/>
    <property type="match status" value="1"/>
</dbReference>
<evidence type="ECO:0000313" key="4">
    <source>
        <dbReference type="Proteomes" id="UP001187415"/>
    </source>
</evidence>
<dbReference type="PANTHER" id="PTHR45710:SF8">
    <property type="entry name" value="RERATING FAMILY MEMBER 4"/>
    <property type="match status" value="1"/>
</dbReference>
<dbReference type="SMART" id="SM00034">
    <property type="entry name" value="CLECT"/>
    <property type="match status" value="1"/>
</dbReference>
<dbReference type="AlphaFoldDB" id="A0AA88MKA0"/>
<proteinExistence type="predicted"/>
<dbReference type="EMBL" id="JAUPFM010000010">
    <property type="protein sequence ID" value="KAK2840212.1"/>
    <property type="molecule type" value="Genomic_DNA"/>
</dbReference>
<evidence type="ECO:0000256" key="1">
    <source>
        <dbReference type="ARBA" id="ARBA00004401"/>
    </source>
</evidence>
<dbReference type="InterPro" id="IPR016187">
    <property type="entry name" value="CTDL_fold"/>
</dbReference>